<feature type="compositionally biased region" description="Basic and acidic residues" evidence="2">
    <location>
        <begin position="272"/>
        <end position="285"/>
    </location>
</feature>
<feature type="compositionally biased region" description="Basic and acidic residues" evidence="2">
    <location>
        <begin position="319"/>
        <end position="329"/>
    </location>
</feature>
<evidence type="ECO:0000313" key="5">
    <source>
        <dbReference type="Proteomes" id="UP000054144"/>
    </source>
</evidence>
<organism evidence="4 5">
    <name type="scientific">Fistulina hepatica ATCC 64428</name>
    <dbReference type="NCBI Taxonomy" id="1128425"/>
    <lineage>
        <taxon>Eukaryota</taxon>
        <taxon>Fungi</taxon>
        <taxon>Dikarya</taxon>
        <taxon>Basidiomycota</taxon>
        <taxon>Agaricomycotina</taxon>
        <taxon>Agaricomycetes</taxon>
        <taxon>Agaricomycetidae</taxon>
        <taxon>Agaricales</taxon>
        <taxon>Fistulinaceae</taxon>
        <taxon>Fistulina</taxon>
    </lineage>
</organism>
<name>A0A0D7AKU0_9AGAR</name>
<dbReference type="PANTHER" id="PTHR13056:SF0">
    <property type="entry name" value="VACUOLAR FUSION PROTEIN CCZ1 HOMOLOG-RELATED"/>
    <property type="match status" value="1"/>
</dbReference>
<dbReference type="Pfam" id="PF19031">
    <property type="entry name" value="Intu_longin_1"/>
    <property type="match status" value="1"/>
</dbReference>
<dbReference type="OrthoDB" id="240546at2759"/>
<evidence type="ECO:0000313" key="4">
    <source>
        <dbReference type="EMBL" id="KIY51921.1"/>
    </source>
</evidence>
<dbReference type="PANTHER" id="PTHR13056">
    <property type="entry name" value="VACUOLAR FUSION PROTEIN CCZ1 HOMOLOG-RELATED"/>
    <property type="match status" value="1"/>
</dbReference>
<sequence length="634" mass="69606">MVDGSVAPSLQYLAIYNPTLKPDIPSDDEDVEEQFHILFFTSCERAVSRDRMLRQVGLAKALVNFSSAFSPSSLSSSVHSTSRRMVTFSLEPNFWIHATVELGKSPKPSHMESKASKDKIKSSKDAVPIYEFEDFSVHNAALREDLRRAYELFKLKHGSLQSILDELGHEVLELQLERFFTPWAWSWNIQEPVQFVNQLSPLVHPSHQAVMDILDEFLADFPTPICSLFISPPHIVPSTRYLDRGIPHALAWHLLSLVPEPSPDPPTPPPGARDEAQAATEKEKQPSSSASREASLVPNIANVMDVRKWPWPFGKKPKRVDEASVRDSPPKVAAQDGDDERASSAEGGDDAEVRTVASIALVDRNALDDAISEVIPSFTRRDVSPAPIVTMNEANAIADSTSSHDTTADVAEEACQPASASSSIDSHLAGNSGEVSQPDDQVQSIWSSSPAIELPKPLVTTVYLPTTPDGDGVSTRRCTVHLFMRPRFMLAFLGLDDESFEPGDTESLSSTSGSAASQSHAFTVERRIRSSVDALFDAALSAIDRLQNTNSSTDMPTAAQILQASDRYAISSSRYTIATPSYASHAEHLFYAAHLLRQRTAVEVFSRGQSPQHWFIGRNMGASESDEERTQEGV</sequence>
<evidence type="ECO:0000259" key="3">
    <source>
        <dbReference type="Pfam" id="PF19031"/>
    </source>
</evidence>
<comment type="similarity">
    <text evidence="1">Belongs to the CCZ1 family.</text>
</comment>
<dbReference type="Proteomes" id="UP000054144">
    <property type="component" value="Unassembled WGS sequence"/>
</dbReference>
<keyword evidence="5" id="KW-1185">Reference proteome</keyword>
<dbReference type="InterPro" id="IPR013176">
    <property type="entry name" value="Ccz1"/>
</dbReference>
<feature type="region of interest" description="Disordered" evidence="2">
    <location>
        <begin position="316"/>
        <end position="350"/>
    </location>
</feature>
<dbReference type="EMBL" id="KN881647">
    <property type="protein sequence ID" value="KIY51921.1"/>
    <property type="molecule type" value="Genomic_DNA"/>
</dbReference>
<feature type="compositionally biased region" description="Pro residues" evidence="2">
    <location>
        <begin position="260"/>
        <end position="271"/>
    </location>
</feature>
<accession>A0A0D7AKU0</accession>
<feature type="domain" description="CCZ1/INTU/HSP4 first Longin" evidence="3">
    <location>
        <begin position="10"/>
        <end position="158"/>
    </location>
</feature>
<evidence type="ECO:0000256" key="2">
    <source>
        <dbReference type="SAM" id="MobiDB-lite"/>
    </source>
</evidence>
<evidence type="ECO:0000256" key="1">
    <source>
        <dbReference type="ARBA" id="ARBA00005352"/>
    </source>
</evidence>
<dbReference type="GO" id="GO:0035658">
    <property type="term" value="C:Mon1-Ccz1 complex"/>
    <property type="evidence" value="ECO:0007669"/>
    <property type="project" value="InterPro"/>
</dbReference>
<protein>
    <recommendedName>
        <fullName evidence="3">CCZ1/INTU/HSP4 first Longin domain-containing protein</fullName>
    </recommendedName>
</protein>
<dbReference type="InterPro" id="IPR043987">
    <property type="entry name" value="CCZ1/INTU/HSP4_longin_1"/>
</dbReference>
<proteinExistence type="inferred from homology"/>
<dbReference type="GO" id="GO:0016192">
    <property type="term" value="P:vesicle-mediated transport"/>
    <property type="evidence" value="ECO:0007669"/>
    <property type="project" value="InterPro"/>
</dbReference>
<dbReference type="AlphaFoldDB" id="A0A0D7AKU0"/>
<gene>
    <name evidence="4" type="ORF">FISHEDRAFT_56381</name>
</gene>
<feature type="region of interest" description="Disordered" evidence="2">
    <location>
        <begin position="260"/>
        <end position="296"/>
    </location>
</feature>
<reference evidence="4 5" key="1">
    <citation type="journal article" date="2015" name="Fungal Genet. Biol.">
        <title>Evolution of novel wood decay mechanisms in Agaricales revealed by the genome sequences of Fistulina hepatica and Cylindrobasidium torrendii.</title>
        <authorList>
            <person name="Floudas D."/>
            <person name="Held B.W."/>
            <person name="Riley R."/>
            <person name="Nagy L.G."/>
            <person name="Koehler G."/>
            <person name="Ransdell A.S."/>
            <person name="Younus H."/>
            <person name="Chow J."/>
            <person name="Chiniquy J."/>
            <person name="Lipzen A."/>
            <person name="Tritt A."/>
            <person name="Sun H."/>
            <person name="Haridas S."/>
            <person name="LaButti K."/>
            <person name="Ohm R.A."/>
            <person name="Kues U."/>
            <person name="Blanchette R.A."/>
            <person name="Grigoriev I.V."/>
            <person name="Minto R.E."/>
            <person name="Hibbett D.S."/>
        </authorList>
    </citation>
    <scope>NUCLEOTIDE SEQUENCE [LARGE SCALE GENOMIC DNA]</scope>
    <source>
        <strain evidence="4 5">ATCC 64428</strain>
    </source>
</reference>
<feature type="region of interest" description="Disordered" evidence="2">
    <location>
        <begin position="415"/>
        <end position="439"/>
    </location>
</feature>